<protein>
    <recommendedName>
        <fullName evidence="5">3-deoxy-manno-octulosonate cytidylyltransferase</fullName>
        <ecNumber evidence="5">2.7.7.38</ecNumber>
    </recommendedName>
    <alternativeName>
        <fullName evidence="5">CMP-2-keto-3-deoxyoctulosonic acid synthase</fullName>
        <shortName evidence="5">CKS</shortName>
        <shortName evidence="5">CMP-KDO synthase</shortName>
    </alternativeName>
</protein>
<dbReference type="GO" id="GO:0005829">
    <property type="term" value="C:cytosol"/>
    <property type="evidence" value="ECO:0007669"/>
    <property type="project" value="TreeGrafter"/>
</dbReference>
<dbReference type="NCBIfam" id="NF003952">
    <property type="entry name" value="PRK05450.1-5"/>
    <property type="match status" value="1"/>
</dbReference>
<dbReference type="NCBIfam" id="NF003950">
    <property type="entry name" value="PRK05450.1-3"/>
    <property type="match status" value="1"/>
</dbReference>
<evidence type="ECO:0000256" key="1">
    <source>
        <dbReference type="ARBA" id="ARBA00004370"/>
    </source>
</evidence>
<dbReference type="AlphaFoldDB" id="A0A5D4RRZ5"/>
<dbReference type="SUPFAM" id="SSF53448">
    <property type="entry name" value="Nucleotide-diphospho-sugar transferases"/>
    <property type="match status" value="1"/>
</dbReference>
<dbReference type="GO" id="GO:0009103">
    <property type="term" value="P:lipopolysaccharide biosynthetic process"/>
    <property type="evidence" value="ECO:0007669"/>
    <property type="project" value="UniProtKB-UniRule"/>
</dbReference>
<dbReference type="GO" id="GO:0033468">
    <property type="term" value="P:CMP-keto-3-deoxy-D-manno-octulosonic acid biosynthetic process"/>
    <property type="evidence" value="ECO:0007669"/>
    <property type="project" value="UniProtKB-UniRule"/>
</dbReference>
<evidence type="ECO:0000256" key="4">
    <source>
        <dbReference type="ARBA" id="ARBA00022985"/>
    </source>
</evidence>
<dbReference type="RefSeq" id="WP_056538936.1">
    <property type="nucleotide sequence ID" value="NZ_JAVIVT010000001.1"/>
</dbReference>
<keyword evidence="4 5" id="KW-0448">Lipopolysaccharide biosynthesis</keyword>
<evidence type="ECO:0000256" key="5">
    <source>
        <dbReference type="HAMAP-Rule" id="MF_00057"/>
    </source>
</evidence>
<comment type="pathway">
    <text evidence="5">Nucleotide-sugar biosynthesis; CMP-3-deoxy-D-manno-octulosonate biosynthesis; CMP-3-deoxy-D-manno-octulosonate from 3-deoxy-D-manno-octulosonate and CTP: step 1/1.</text>
</comment>
<dbReference type="EMBL" id="VTEQ01000005">
    <property type="protein sequence ID" value="TYS52494.1"/>
    <property type="molecule type" value="Genomic_DNA"/>
</dbReference>
<sequence length="242" mass="26822">MKFIAVIPARYGSSRFPGKPLALIQGKPMIQHVFERAKESKLIDEVIVATDHEDIFNTVEGFGGRAVMTRTDHETGSDRIQEVASKIEGDFFVNIQGDEPLIKPELIDQLISSAKESADAVITAKVEIKEVNDKADPNVVKVVTDNRGNALYFSRSQVPYNRSGLQTAKTFKHLGIYGYPKDILAEFVNLPASSLEELEMLEQLRLLENGYKIKVVETTYEAVGVDTPEDIAKVERILGGQA</sequence>
<keyword evidence="3 5" id="KW-0548">Nucleotidyltransferase</keyword>
<dbReference type="NCBIfam" id="TIGR00466">
    <property type="entry name" value="kdsB"/>
    <property type="match status" value="1"/>
</dbReference>
<keyword evidence="5" id="KW-0963">Cytoplasm</keyword>
<dbReference type="PANTHER" id="PTHR42866:SF2">
    <property type="entry name" value="3-DEOXY-MANNO-OCTULOSONATE CYTIDYLYLTRANSFERASE, MITOCHONDRIAL"/>
    <property type="match status" value="1"/>
</dbReference>
<evidence type="ECO:0000313" key="6">
    <source>
        <dbReference type="EMBL" id="TYS52494.1"/>
    </source>
</evidence>
<dbReference type="HAMAP" id="MF_00057">
    <property type="entry name" value="KdsB"/>
    <property type="match status" value="1"/>
</dbReference>
<proteinExistence type="inferred from homology"/>
<dbReference type="InterPro" id="IPR029044">
    <property type="entry name" value="Nucleotide-diphossugar_trans"/>
</dbReference>
<gene>
    <name evidence="5 6" type="primary">kdsB</name>
    <name evidence="6" type="ORF">FZC83_16825</name>
</gene>
<dbReference type="UniPathway" id="UPA00358">
    <property type="reaction ID" value="UER00476"/>
</dbReference>
<organism evidence="6 7">
    <name type="scientific">Rossellomorea marisflavi</name>
    <dbReference type="NCBI Taxonomy" id="189381"/>
    <lineage>
        <taxon>Bacteria</taxon>
        <taxon>Bacillati</taxon>
        <taxon>Bacillota</taxon>
        <taxon>Bacilli</taxon>
        <taxon>Bacillales</taxon>
        <taxon>Bacillaceae</taxon>
        <taxon>Rossellomorea</taxon>
    </lineage>
</organism>
<dbReference type="Gene3D" id="3.90.550.10">
    <property type="entry name" value="Spore Coat Polysaccharide Biosynthesis Protein SpsA, Chain A"/>
    <property type="match status" value="1"/>
</dbReference>
<dbReference type="GO" id="GO:0008690">
    <property type="term" value="F:3-deoxy-manno-octulosonate cytidylyltransferase activity"/>
    <property type="evidence" value="ECO:0007669"/>
    <property type="project" value="UniProtKB-UniRule"/>
</dbReference>
<dbReference type="EC" id="2.7.7.38" evidence="5"/>
<evidence type="ECO:0000313" key="7">
    <source>
        <dbReference type="Proteomes" id="UP000322997"/>
    </source>
</evidence>
<name>A0A5D4RRZ5_9BACI</name>
<evidence type="ECO:0000256" key="2">
    <source>
        <dbReference type="ARBA" id="ARBA00022679"/>
    </source>
</evidence>
<dbReference type="Pfam" id="PF02348">
    <property type="entry name" value="CTP_transf_3"/>
    <property type="match status" value="1"/>
</dbReference>
<reference evidence="6 7" key="1">
    <citation type="submission" date="2019-08" db="EMBL/GenBank/DDBJ databases">
        <title>Bacillus genomes from the desert of Cuatro Cienegas, Coahuila.</title>
        <authorList>
            <person name="Olmedo-Alvarez G."/>
        </authorList>
    </citation>
    <scope>NUCLEOTIDE SEQUENCE [LARGE SCALE GENOMIC DNA]</scope>
    <source>
        <strain evidence="6 7">CH108_3D</strain>
    </source>
</reference>
<comment type="catalytic activity">
    <reaction evidence="5">
        <text>3-deoxy-alpha-D-manno-oct-2-ulosonate + CTP = CMP-3-deoxy-beta-D-manno-octulosonate + diphosphate</text>
        <dbReference type="Rhea" id="RHEA:23448"/>
        <dbReference type="ChEBI" id="CHEBI:33019"/>
        <dbReference type="ChEBI" id="CHEBI:37563"/>
        <dbReference type="ChEBI" id="CHEBI:85986"/>
        <dbReference type="ChEBI" id="CHEBI:85987"/>
        <dbReference type="EC" id="2.7.7.38"/>
    </reaction>
</comment>
<accession>A0A5D4RRZ5</accession>
<dbReference type="CDD" id="cd02517">
    <property type="entry name" value="CMP-KDO-Synthetase"/>
    <property type="match status" value="1"/>
</dbReference>
<comment type="function">
    <text evidence="5">Activates KDO (a required 8-carbon sugar) for incorporation into bacterial lipopolysaccharide in Gram-negative bacteria.</text>
</comment>
<dbReference type="FunFam" id="3.90.550.10:FF:000011">
    <property type="entry name" value="3-deoxy-manno-octulosonate cytidylyltransferase"/>
    <property type="match status" value="1"/>
</dbReference>
<comment type="subcellular location">
    <subcellularLocation>
        <location evidence="5">Cytoplasm</location>
    </subcellularLocation>
    <subcellularLocation>
        <location evidence="1">Membrane</location>
    </subcellularLocation>
</comment>
<dbReference type="GO" id="GO:0016020">
    <property type="term" value="C:membrane"/>
    <property type="evidence" value="ECO:0007669"/>
    <property type="project" value="UniProtKB-SubCell"/>
</dbReference>
<keyword evidence="2 5" id="KW-0808">Transferase</keyword>
<evidence type="ECO:0000256" key="3">
    <source>
        <dbReference type="ARBA" id="ARBA00022695"/>
    </source>
</evidence>
<dbReference type="PANTHER" id="PTHR42866">
    <property type="entry name" value="3-DEOXY-MANNO-OCTULOSONATE CYTIDYLYLTRANSFERASE"/>
    <property type="match status" value="1"/>
</dbReference>
<dbReference type="NCBIfam" id="NF009905">
    <property type="entry name" value="PRK13368.1"/>
    <property type="match status" value="1"/>
</dbReference>
<dbReference type="InterPro" id="IPR003329">
    <property type="entry name" value="Cytidylyl_trans"/>
</dbReference>
<dbReference type="Proteomes" id="UP000322997">
    <property type="component" value="Unassembled WGS sequence"/>
</dbReference>
<dbReference type="InterPro" id="IPR004528">
    <property type="entry name" value="KdsB"/>
</dbReference>
<comment type="similarity">
    <text evidence="5">Belongs to the KdsB family.</text>
</comment>
<comment type="caution">
    <text evidence="6">The sequence shown here is derived from an EMBL/GenBank/DDBJ whole genome shotgun (WGS) entry which is preliminary data.</text>
</comment>